<accession>R7UGX2</accession>
<dbReference type="OMA" id="KVARNYR"/>
<gene>
    <name evidence="2" type="ORF">CAPTEDRAFT_221387</name>
</gene>
<dbReference type="EMBL" id="KB301235">
    <property type="protein sequence ID" value="ELU05794.1"/>
    <property type="molecule type" value="Genomic_DNA"/>
</dbReference>
<dbReference type="OrthoDB" id="6142777at2759"/>
<protein>
    <recommendedName>
        <fullName evidence="5">Peptidase C51 domain-containing protein</fullName>
    </recommendedName>
</protein>
<reference evidence="2 4" key="2">
    <citation type="journal article" date="2013" name="Nature">
        <title>Insights into bilaterian evolution from three spiralian genomes.</title>
        <authorList>
            <person name="Simakov O."/>
            <person name="Marletaz F."/>
            <person name="Cho S.J."/>
            <person name="Edsinger-Gonzales E."/>
            <person name="Havlak P."/>
            <person name="Hellsten U."/>
            <person name="Kuo D.H."/>
            <person name="Larsson T."/>
            <person name="Lv J."/>
            <person name="Arendt D."/>
            <person name="Savage R."/>
            <person name="Osoegawa K."/>
            <person name="de Jong P."/>
            <person name="Grimwood J."/>
            <person name="Chapman J.A."/>
            <person name="Shapiro H."/>
            <person name="Aerts A."/>
            <person name="Otillar R.P."/>
            <person name="Terry A.Y."/>
            <person name="Boore J.L."/>
            <person name="Grigoriev I.V."/>
            <person name="Lindberg D.R."/>
            <person name="Seaver E.C."/>
            <person name="Weisblat D.A."/>
            <person name="Putnam N.H."/>
            <person name="Rokhsar D.S."/>
        </authorList>
    </citation>
    <scope>NUCLEOTIDE SEQUENCE</scope>
    <source>
        <strain evidence="2 4">I ESC-2004</strain>
    </source>
</reference>
<dbReference type="EMBL" id="AMQN01007717">
    <property type="status" value="NOT_ANNOTATED_CDS"/>
    <property type="molecule type" value="Genomic_DNA"/>
</dbReference>
<proteinExistence type="predicted"/>
<dbReference type="EnsemblMetazoa" id="CapteT221387">
    <property type="protein sequence ID" value="CapteP221387"/>
    <property type="gene ID" value="CapteG221387"/>
</dbReference>
<evidence type="ECO:0000313" key="2">
    <source>
        <dbReference type="EMBL" id="ELU05794.1"/>
    </source>
</evidence>
<feature type="signal peptide" evidence="1">
    <location>
        <begin position="1"/>
        <end position="19"/>
    </location>
</feature>
<keyword evidence="4" id="KW-1185">Reference proteome</keyword>
<dbReference type="HOGENOM" id="CLU_139359_0_0_1"/>
<evidence type="ECO:0008006" key="5">
    <source>
        <dbReference type="Google" id="ProtNLM"/>
    </source>
</evidence>
<sequence length="161" mass="18111">MASVSAVALLLLLSQFSFCFDLSRQDTGVVAKYLQLAHDNIGSTTWSKASSHYPGSGKYKCNVFVADLVTLAGGRVPQIHFFKWSPIGTGEWCNPRSKYMKQVKCWQHQSTYKIGDVACFRGHMGFVTGVNLTTSANEFEIVRNDWGFRAGQNPVFWRWNC</sequence>
<reference evidence="4" key="1">
    <citation type="submission" date="2012-12" db="EMBL/GenBank/DDBJ databases">
        <authorList>
            <person name="Hellsten U."/>
            <person name="Grimwood J."/>
            <person name="Chapman J.A."/>
            <person name="Shapiro H."/>
            <person name="Aerts A."/>
            <person name="Otillar R.P."/>
            <person name="Terry A.Y."/>
            <person name="Boore J.L."/>
            <person name="Simakov O."/>
            <person name="Marletaz F."/>
            <person name="Cho S.-J."/>
            <person name="Edsinger-Gonzales E."/>
            <person name="Havlak P."/>
            <person name="Kuo D.-H."/>
            <person name="Larsson T."/>
            <person name="Lv J."/>
            <person name="Arendt D."/>
            <person name="Savage R."/>
            <person name="Osoegawa K."/>
            <person name="de Jong P."/>
            <person name="Lindberg D.R."/>
            <person name="Seaver E.C."/>
            <person name="Weisblat D.A."/>
            <person name="Putnam N.H."/>
            <person name="Grigoriev I.V."/>
            <person name="Rokhsar D.S."/>
        </authorList>
    </citation>
    <scope>NUCLEOTIDE SEQUENCE</scope>
    <source>
        <strain evidence="4">I ESC-2004</strain>
    </source>
</reference>
<organism evidence="2">
    <name type="scientific">Capitella teleta</name>
    <name type="common">Polychaete worm</name>
    <dbReference type="NCBI Taxonomy" id="283909"/>
    <lineage>
        <taxon>Eukaryota</taxon>
        <taxon>Metazoa</taxon>
        <taxon>Spiralia</taxon>
        <taxon>Lophotrochozoa</taxon>
        <taxon>Annelida</taxon>
        <taxon>Polychaeta</taxon>
        <taxon>Sedentaria</taxon>
        <taxon>Scolecida</taxon>
        <taxon>Capitellidae</taxon>
        <taxon>Capitella</taxon>
    </lineage>
</organism>
<evidence type="ECO:0000313" key="3">
    <source>
        <dbReference type="EnsemblMetazoa" id="CapteP221387"/>
    </source>
</evidence>
<dbReference type="Proteomes" id="UP000014760">
    <property type="component" value="Unassembled WGS sequence"/>
</dbReference>
<name>R7UGX2_CAPTE</name>
<reference evidence="3" key="3">
    <citation type="submission" date="2015-06" db="UniProtKB">
        <authorList>
            <consortium name="EnsemblMetazoa"/>
        </authorList>
    </citation>
    <scope>IDENTIFICATION</scope>
</reference>
<feature type="chain" id="PRO_5008788045" description="Peptidase C51 domain-containing protein" evidence="1">
    <location>
        <begin position="20"/>
        <end position="161"/>
    </location>
</feature>
<keyword evidence="1" id="KW-0732">Signal</keyword>
<dbReference type="AlphaFoldDB" id="R7UGX2"/>
<evidence type="ECO:0000256" key="1">
    <source>
        <dbReference type="SAM" id="SignalP"/>
    </source>
</evidence>
<evidence type="ECO:0000313" key="4">
    <source>
        <dbReference type="Proteomes" id="UP000014760"/>
    </source>
</evidence>